<evidence type="ECO:0000256" key="5">
    <source>
        <dbReference type="PROSITE-ProRule" id="PRU01248"/>
    </source>
</evidence>
<evidence type="ECO:0000256" key="3">
    <source>
        <dbReference type="ARBA" id="ARBA00023125"/>
    </source>
</evidence>
<dbReference type="InterPro" id="IPR038488">
    <property type="entry name" value="Integrase_DNA-bd_sf"/>
</dbReference>
<dbReference type="InterPro" id="IPR010998">
    <property type="entry name" value="Integrase_recombinase_N"/>
</dbReference>
<keyword evidence="3 5" id="KW-0238">DNA-binding</keyword>
<keyword evidence="9" id="KW-1185">Reference proteome</keyword>
<gene>
    <name evidence="8" type="ORF">F964_00588</name>
</gene>
<feature type="domain" description="Core-binding (CB)" evidence="7">
    <location>
        <begin position="82"/>
        <end position="163"/>
    </location>
</feature>
<comment type="similarity">
    <text evidence="1">Belongs to the 'phage' integrase family.</text>
</comment>
<reference evidence="8 9" key="1">
    <citation type="submission" date="2013-02" db="EMBL/GenBank/DDBJ databases">
        <title>The Genome Sequence of Acinetobacter guillouiae NIPH 991.</title>
        <authorList>
            <consortium name="The Broad Institute Genome Sequencing Platform"/>
            <consortium name="The Broad Institute Genome Sequencing Center for Infectious Disease"/>
            <person name="Cerqueira G."/>
            <person name="Feldgarden M."/>
            <person name="Courvalin P."/>
            <person name="Perichon B."/>
            <person name="Grillot-Courvalin C."/>
            <person name="Clermont D."/>
            <person name="Rocha E."/>
            <person name="Yoon E.-J."/>
            <person name="Nemec A."/>
            <person name="Walker B."/>
            <person name="Young S.K."/>
            <person name="Zeng Q."/>
            <person name="Gargeya S."/>
            <person name="Fitzgerald M."/>
            <person name="Haas B."/>
            <person name="Abouelleil A."/>
            <person name="Alvarado L."/>
            <person name="Arachchi H.M."/>
            <person name="Berlin A.M."/>
            <person name="Chapman S.B."/>
            <person name="Dewar J."/>
            <person name="Goldberg J."/>
            <person name="Griggs A."/>
            <person name="Gujja S."/>
            <person name="Hansen M."/>
            <person name="Howarth C."/>
            <person name="Imamovic A."/>
            <person name="Larimer J."/>
            <person name="McCowan C."/>
            <person name="Murphy C."/>
            <person name="Neiman D."/>
            <person name="Pearson M."/>
            <person name="Priest M."/>
            <person name="Roberts A."/>
            <person name="Saif S."/>
            <person name="Shea T."/>
            <person name="Sisk P."/>
            <person name="Sykes S."/>
            <person name="Wortman J."/>
            <person name="Nusbaum C."/>
            <person name="Birren B."/>
        </authorList>
    </citation>
    <scope>NUCLEOTIDE SEQUENCE [LARGE SCALE GENOMIC DNA]</scope>
    <source>
        <strain evidence="8 9">NIPH 991</strain>
    </source>
</reference>
<organism evidence="8 9">
    <name type="scientific">Acinetobacter guillouiae NIPH 991</name>
    <dbReference type="NCBI Taxonomy" id="1217656"/>
    <lineage>
        <taxon>Bacteria</taxon>
        <taxon>Pseudomonadati</taxon>
        <taxon>Pseudomonadota</taxon>
        <taxon>Gammaproteobacteria</taxon>
        <taxon>Moraxellales</taxon>
        <taxon>Moraxellaceae</taxon>
        <taxon>Acinetobacter</taxon>
    </lineage>
</organism>
<keyword evidence="2" id="KW-0229">DNA integration</keyword>
<dbReference type="CDD" id="cd00801">
    <property type="entry name" value="INT_P4_C"/>
    <property type="match status" value="1"/>
</dbReference>
<dbReference type="Gene3D" id="1.10.150.130">
    <property type="match status" value="1"/>
</dbReference>
<accession>N8YGN1</accession>
<evidence type="ECO:0000256" key="4">
    <source>
        <dbReference type="ARBA" id="ARBA00023172"/>
    </source>
</evidence>
<dbReference type="GO" id="GO:0006310">
    <property type="term" value="P:DNA recombination"/>
    <property type="evidence" value="ECO:0007669"/>
    <property type="project" value="UniProtKB-KW"/>
</dbReference>
<feature type="domain" description="Tyr recombinase" evidence="6">
    <location>
        <begin position="186"/>
        <end position="367"/>
    </location>
</feature>
<sequence length="381" mass="44300">MLSDSQVKSLKPKEQRYSLADGEGLSIDVSPTGKKKWIVSYRVNGKQTRKSLGEYPDLGCKDARQLARQYKSEAQGKTLDSPPVKAVIDEWLKLMTPRWSSKKYVDTVVYRLNYITEDFATQPIDEVDRKTIVKKVKEIVNKGTLETAKRSLRLLNEIFNFAIASDYTQKNPCTLISDVIPQQTVRNMPSLDAEQMPEFWKRVTQSNVTPELLHALKLACYTAVRISELLQSRWDSGEIDLENRQWVIPASRMKMRRDHVVPLTDQTYTLFKELYDHKTDNGYIFKHTRNPGEHVRSESILAIIKRNGYAGQMVTHGFRSLFSTHTNNSKLFRPDVIEYQIAHVPKDRIRGIYNRAEYWDERVELMKWYSDQVDKWMKGAN</sequence>
<dbReference type="RefSeq" id="WP_004817513.1">
    <property type="nucleotide sequence ID" value="NZ_KB849455.1"/>
</dbReference>
<dbReference type="Pfam" id="PF00589">
    <property type="entry name" value="Phage_integrase"/>
    <property type="match status" value="1"/>
</dbReference>
<protein>
    <recommendedName>
        <fullName evidence="10">Tyr recombinase domain-containing protein</fullName>
    </recommendedName>
</protein>
<dbReference type="HOGENOM" id="CLU_027562_0_0_6"/>
<dbReference type="PANTHER" id="PTHR30629">
    <property type="entry name" value="PROPHAGE INTEGRASE"/>
    <property type="match status" value="1"/>
</dbReference>
<evidence type="ECO:0000313" key="8">
    <source>
        <dbReference type="EMBL" id="ENV18788.1"/>
    </source>
</evidence>
<dbReference type="InterPro" id="IPR050808">
    <property type="entry name" value="Phage_Integrase"/>
</dbReference>
<dbReference type="GO" id="GO:0003677">
    <property type="term" value="F:DNA binding"/>
    <property type="evidence" value="ECO:0007669"/>
    <property type="project" value="UniProtKB-UniRule"/>
</dbReference>
<dbReference type="InterPro" id="IPR053876">
    <property type="entry name" value="Phage_int_M"/>
</dbReference>
<dbReference type="Gene3D" id="3.30.160.390">
    <property type="entry name" value="Integrase, DNA-binding domain"/>
    <property type="match status" value="1"/>
</dbReference>
<evidence type="ECO:0000259" key="7">
    <source>
        <dbReference type="PROSITE" id="PS51900"/>
    </source>
</evidence>
<comment type="caution">
    <text evidence="8">The sequence shown here is derived from an EMBL/GenBank/DDBJ whole genome shotgun (WGS) entry which is preliminary data.</text>
</comment>
<dbReference type="InterPro" id="IPR044068">
    <property type="entry name" value="CB"/>
</dbReference>
<keyword evidence="4" id="KW-0233">DNA recombination</keyword>
<dbReference type="AlphaFoldDB" id="N8YGN1"/>
<evidence type="ECO:0008006" key="10">
    <source>
        <dbReference type="Google" id="ProtNLM"/>
    </source>
</evidence>
<dbReference type="InterPro" id="IPR013762">
    <property type="entry name" value="Integrase-like_cat_sf"/>
</dbReference>
<evidence type="ECO:0000313" key="9">
    <source>
        <dbReference type="Proteomes" id="UP000013148"/>
    </source>
</evidence>
<dbReference type="PATRIC" id="fig|1217656.3.peg.572"/>
<name>N8YGN1_ACIGI</name>
<dbReference type="InterPro" id="IPR025166">
    <property type="entry name" value="Integrase_DNA_bind_dom"/>
</dbReference>
<dbReference type="GO" id="GO:0015074">
    <property type="term" value="P:DNA integration"/>
    <property type="evidence" value="ECO:0007669"/>
    <property type="project" value="UniProtKB-KW"/>
</dbReference>
<dbReference type="Proteomes" id="UP000013148">
    <property type="component" value="Unassembled WGS sequence"/>
</dbReference>
<evidence type="ECO:0000256" key="2">
    <source>
        <dbReference type="ARBA" id="ARBA00022908"/>
    </source>
</evidence>
<dbReference type="EMBL" id="APPJ01000004">
    <property type="protein sequence ID" value="ENV18788.1"/>
    <property type="molecule type" value="Genomic_DNA"/>
</dbReference>
<dbReference type="InterPro" id="IPR002104">
    <property type="entry name" value="Integrase_catalytic"/>
</dbReference>
<dbReference type="Gene3D" id="1.10.443.10">
    <property type="entry name" value="Intergrase catalytic core"/>
    <property type="match status" value="1"/>
</dbReference>
<dbReference type="Pfam" id="PF13356">
    <property type="entry name" value="Arm-DNA-bind_3"/>
    <property type="match status" value="1"/>
</dbReference>
<dbReference type="SUPFAM" id="SSF56349">
    <property type="entry name" value="DNA breaking-rejoining enzymes"/>
    <property type="match status" value="1"/>
</dbReference>
<dbReference type="Pfam" id="PF22022">
    <property type="entry name" value="Phage_int_M"/>
    <property type="match status" value="1"/>
</dbReference>
<evidence type="ECO:0000256" key="1">
    <source>
        <dbReference type="ARBA" id="ARBA00008857"/>
    </source>
</evidence>
<dbReference type="eggNOG" id="COG0582">
    <property type="taxonomic scope" value="Bacteria"/>
</dbReference>
<proteinExistence type="inferred from homology"/>
<dbReference type="InterPro" id="IPR011010">
    <property type="entry name" value="DNA_brk_join_enz"/>
</dbReference>
<dbReference type="PANTHER" id="PTHR30629:SF2">
    <property type="entry name" value="PROPHAGE INTEGRASE INTS-RELATED"/>
    <property type="match status" value="1"/>
</dbReference>
<dbReference type="PROSITE" id="PS51900">
    <property type="entry name" value="CB"/>
    <property type="match status" value="1"/>
</dbReference>
<evidence type="ECO:0000259" key="6">
    <source>
        <dbReference type="PROSITE" id="PS51898"/>
    </source>
</evidence>
<dbReference type="PROSITE" id="PS51898">
    <property type="entry name" value="TYR_RECOMBINASE"/>
    <property type="match status" value="1"/>
</dbReference>